<keyword evidence="3" id="KW-0969">Cilium</keyword>
<evidence type="ECO:0000259" key="9">
    <source>
        <dbReference type="Pfam" id="PF13868"/>
    </source>
</evidence>
<sequence>MSTIPARQNADRAVMQRQKKEFIHEGRMAAQAVAFKDGQKALFENKTAAVIRTNNVRAKALAMQRQHEQQLQSRRALLADKLAEERQALEQEMVDKEETPQQRTEKMAARAYELKKRREDERKAIVQDKLYQQWRSGLDDVRSMDSKIVQLQVIADRDSQLDEKAARKEEEKQHDEFYNKLWQEGYLAKIERERQEKEAEKERKAQMVKVLEIQKSMKTQRVEEEKVVEAEEATEMKKVWTAQEQAEKEALVQAKIRAKQERAKTDEYMAVQKAHRDADEREEKEFDKAFVEEVIARERKLAEIEEAEKKKANQKARAFTEALKIEMARKAESEEQLVRLQHEESERQWQKRYDKWEKEELARRKLMEEVYEDRASQLQMKEELREKLKNELMQEKAMIEEEQRRLDALEAARLEGERAMHQKHAESNLQQRQYQEVARQKREHAHAIEQRQSAMAENKISRAVEKERVESTKMMAEILEKRNAGLAAKKSGTLAPWDK</sequence>
<dbReference type="PANTHER" id="PTHR31183:SF1">
    <property type="entry name" value="CILIA- AND FLAGELLA-ASSOCIATED PROTEIN 53"/>
    <property type="match status" value="1"/>
</dbReference>
<keyword evidence="11" id="KW-1185">Reference proteome</keyword>
<keyword evidence="4" id="KW-0966">Cell projection</keyword>
<reference evidence="10" key="1">
    <citation type="submission" date="2023-10" db="EMBL/GenBank/DDBJ databases">
        <authorList>
            <person name="Chen Y."/>
            <person name="Shah S."/>
            <person name="Dougan E. K."/>
            <person name="Thang M."/>
            <person name="Chan C."/>
        </authorList>
    </citation>
    <scope>NUCLEOTIDE SEQUENCE [LARGE SCALE GENOMIC DNA]</scope>
</reference>
<dbReference type="EMBL" id="CAUYUJ010004410">
    <property type="protein sequence ID" value="CAK0809429.1"/>
    <property type="molecule type" value="Genomic_DNA"/>
</dbReference>
<feature type="domain" description="Trichohyalin-plectin-homology" evidence="9">
    <location>
        <begin position="138"/>
        <end position="478"/>
    </location>
</feature>
<evidence type="ECO:0000313" key="10">
    <source>
        <dbReference type="EMBL" id="CAK0809429.1"/>
    </source>
</evidence>
<name>A0ABN9QT56_9DINO</name>
<evidence type="ECO:0000256" key="3">
    <source>
        <dbReference type="ARBA" id="ARBA00023069"/>
    </source>
</evidence>
<gene>
    <name evidence="10" type="ORF">PCOR1329_LOCUS14683</name>
</gene>
<evidence type="ECO:0000313" key="11">
    <source>
        <dbReference type="Proteomes" id="UP001189429"/>
    </source>
</evidence>
<evidence type="ECO:0000256" key="5">
    <source>
        <dbReference type="ARBA" id="ARBA00033747"/>
    </source>
</evidence>
<protein>
    <recommendedName>
        <fullName evidence="6">Cilia- and flagella-associated protein 53</fullName>
    </recommendedName>
</protein>
<feature type="coiled-coil region" evidence="7">
    <location>
        <begin position="183"/>
        <end position="214"/>
    </location>
</feature>
<evidence type="ECO:0000256" key="6">
    <source>
        <dbReference type="ARBA" id="ARBA00033773"/>
    </source>
</evidence>
<organism evidence="10 11">
    <name type="scientific">Prorocentrum cordatum</name>
    <dbReference type="NCBI Taxonomy" id="2364126"/>
    <lineage>
        <taxon>Eukaryota</taxon>
        <taxon>Sar</taxon>
        <taxon>Alveolata</taxon>
        <taxon>Dinophyceae</taxon>
        <taxon>Prorocentrales</taxon>
        <taxon>Prorocentraceae</taxon>
        <taxon>Prorocentrum</taxon>
    </lineage>
</organism>
<proteinExistence type="inferred from homology"/>
<feature type="compositionally biased region" description="Basic and acidic residues" evidence="8">
    <location>
        <begin position="459"/>
        <end position="468"/>
    </location>
</feature>
<feature type="region of interest" description="Disordered" evidence="8">
    <location>
        <begin position="437"/>
        <end position="468"/>
    </location>
</feature>
<evidence type="ECO:0000256" key="8">
    <source>
        <dbReference type="SAM" id="MobiDB-lite"/>
    </source>
</evidence>
<dbReference type="InterPro" id="IPR043597">
    <property type="entry name" value="TPH_dom"/>
</dbReference>
<keyword evidence="2 7" id="KW-0175">Coiled coil</keyword>
<dbReference type="Proteomes" id="UP001189429">
    <property type="component" value="Unassembled WGS sequence"/>
</dbReference>
<feature type="coiled-coil region" evidence="7">
    <location>
        <begin position="295"/>
        <end position="419"/>
    </location>
</feature>
<evidence type="ECO:0000256" key="4">
    <source>
        <dbReference type="ARBA" id="ARBA00023273"/>
    </source>
</evidence>
<comment type="subcellular location">
    <subcellularLocation>
        <location evidence="1">Cell projection</location>
        <location evidence="1">Cilium</location>
    </subcellularLocation>
</comment>
<comment type="caution">
    <text evidence="10">The sequence shown here is derived from an EMBL/GenBank/DDBJ whole genome shotgun (WGS) entry which is preliminary data.</text>
</comment>
<evidence type="ECO:0000256" key="1">
    <source>
        <dbReference type="ARBA" id="ARBA00004138"/>
    </source>
</evidence>
<evidence type="ECO:0000256" key="2">
    <source>
        <dbReference type="ARBA" id="ARBA00023054"/>
    </source>
</evidence>
<accession>A0ABN9QT56</accession>
<dbReference type="PANTHER" id="PTHR31183">
    <property type="entry name" value="TRICHOPLEIN KERATIN FILAMENT-BINDING PROTEIN FAMILY MEMBER"/>
    <property type="match status" value="1"/>
</dbReference>
<dbReference type="InterPro" id="IPR043596">
    <property type="entry name" value="CFAP53/TCHP"/>
</dbReference>
<comment type="similarity">
    <text evidence="5">Belongs to the CFAP53 family.</text>
</comment>
<evidence type="ECO:0000256" key="7">
    <source>
        <dbReference type="SAM" id="Coils"/>
    </source>
</evidence>
<dbReference type="Pfam" id="PF13868">
    <property type="entry name" value="TPH"/>
    <property type="match status" value="1"/>
</dbReference>